<proteinExistence type="inferred from homology"/>
<dbReference type="EMBL" id="HBIQ01069604">
    <property type="protein sequence ID" value="CAE0574303.1"/>
    <property type="molecule type" value="Transcribed_RNA"/>
</dbReference>
<gene>
    <name evidence="5" type="ORF">SACU0126_LOCUS22191</name>
</gene>
<dbReference type="AlphaFoldDB" id="A0A7S3WS97"/>
<dbReference type="InterPro" id="IPR002672">
    <property type="entry name" value="Ribosomal_eL28"/>
</dbReference>
<name>A0A7S3WS97_9SPIT</name>
<dbReference type="Pfam" id="PF01778">
    <property type="entry name" value="Ribosomal_L28e"/>
    <property type="match status" value="1"/>
</dbReference>
<accession>A0A7S3WS97</accession>
<evidence type="ECO:0000256" key="3">
    <source>
        <dbReference type="ARBA" id="ARBA00023274"/>
    </source>
</evidence>
<dbReference type="GO" id="GO:1990904">
    <property type="term" value="C:ribonucleoprotein complex"/>
    <property type="evidence" value="ECO:0007669"/>
    <property type="project" value="UniProtKB-KW"/>
</dbReference>
<dbReference type="GO" id="GO:0005840">
    <property type="term" value="C:ribosome"/>
    <property type="evidence" value="ECO:0007669"/>
    <property type="project" value="UniProtKB-KW"/>
</dbReference>
<protein>
    <recommendedName>
        <fullName evidence="4">Ribosomal eL28/Mak16 domain-containing protein</fullName>
    </recommendedName>
</protein>
<comment type="similarity">
    <text evidence="1">Belongs to the eukaryotic ribosomal protein eL28 family.</text>
</comment>
<dbReference type="Gene3D" id="3.30.390.110">
    <property type="match status" value="1"/>
</dbReference>
<feature type="domain" description="Ribosomal eL28/Mak16" evidence="4">
    <location>
        <begin position="8"/>
        <end position="128"/>
    </location>
</feature>
<evidence type="ECO:0000259" key="4">
    <source>
        <dbReference type="Pfam" id="PF01778"/>
    </source>
</evidence>
<evidence type="ECO:0000256" key="1">
    <source>
        <dbReference type="ARBA" id="ARBA00007926"/>
    </source>
</evidence>
<evidence type="ECO:0000313" key="5">
    <source>
        <dbReference type="EMBL" id="CAE0574303.1"/>
    </source>
</evidence>
<dbReference type="PANTHER" id="PTHR10544">
    <property type="entry name" value="60S RIBOSOMAL PROTEIN L28"/>
    <property type="match status" value="1"/>
</dbReference>
<dbReference type="InterPro" id="IPR029004">
    <property type="entry name" value="Ribosomal_eL28/Mak16"/>
</dbReference>
<evidence type="ECO:0000256" key="2">
    <source>
        <dbReference type="ARBA" id="ARBA00022980"/>
    </source>
</evidence>
<keyword evidence="3" id="KW-0687">Ribonucleoprotein</keyword>
<keyword evidence="2" id="KW-0689">Ribosomal protein</keyword>
<organism evidence="5">
    <name type="scientific">Strombidinopsis acuminata</name>
    <dbReference type="NCBI Taxonomy" id="141414"/>
    <lineage>
        <taxon>Eukaryota</taxon>
        <taxon>Sar</taxon>
        <taxon>Alveolata</taxon>
        <taxon>Ciliophora</taxon>
        <taxon>Intramacronucleata</taxon>
        <taxon>Spirotrichea</taxon>
        <taxon>Choreotrichia</taxon>
        <taxon>Choreotrichida</taxon>
        <taxon>Strombidinopsidae</taxon>
        <taxon>Strombidinopsis</taxon>
    </lineage>
</organism>
<dbReference type="GO" id="GO:0006412">
    <property type="term" value="P:translation"/>
    <property type="evidence" value="ECO:0007669"/>
    <property type="project" value="InterPro"/>
</dbReference>
<reference evidence="5" key="1">
    <citation type="submission" date="2021-01" db="EMBL/GenBank/DDBJ databases">
        <authorList>
            <person name="Corre E."/>
            <person name="Pelletier E."/>
            <person name="Niang G."/>
            <person name="Scheremetjew M."/>
            <person name="Finn R."/>
            <person name="Kale V."/>
            <person name="Holt S."/>
            <person name="Cochrane G."/>
            <person name="Meng A."/>
            <person name="Brown T."/>
            <person name="Cohen L."/>
        </authorList>
    </citation>
    <scope>NUCLEOTIDE SEQUENCE</scope>
    <source>
        <strain evidence="5">SPMC142</strain>
    </source>
</reference>
<dbReference type="GO" id="GO:0003735">
    <property type="term" value="F:structural constituent of ribosome"/>
    <property type="evidence" value="ECO:0007669"/>
    <property type="project" value="InterPro"/>
</dbReference>
<sequence>MALASPQLIWECVKSNNSFIRKSIKATGMPVFSAEKGNMCGLSSYKYTGIANEKVLGISAQTTGKKETIVMTTRNKKASRIQRPKVSLCDTGLNKASKKGLAQIAKATGFYRKDLADLAVAKYQKIKTSLRKKTIKVKSRRASK</sequence>